<gene>
    <name evidence="2" type="ORF">GCM10009069_29410</name>
</gene>
<keyword evidence="3" id="KW-1185">Reference proteome</keyword>
<feature type="domain" description="Ribbon-helix-helix" evidence="1">
    <location>
        <begin position="2"/>
        <end position="26"/>
    </location>
</feature>
<protein>
    <recommendedName>
        <fullName evidence="1">Ribbon-helix-helix domain-containing protein</fullName>
    </recommendedName>
</protein>
<dbReference type="AlphaFoldDB" id="A0A8J3CTQ4"/>
<reference evidence="2" key="2">
    <citation type="submission" date="2020-09" db="EMBL/GenBank/DDBJ databases">
        <authorList>
            <person name="Sun Q."/>
            <person name="Kim S."/>
        </authorList>
    </citation>
    <scope>NUCLEOTIDE SEQUENCE</scope>
    <source>
        <strain evidence="2">KCTC 32513</strain>
    </source>
</reference>
<dbReference type="RefSeq" id="WP_189499645.1">
    <property type="nucleotide sequence ID" value="NZ_BMZH01000023.1"/>
</dbReference>
<dbReference type="Pfam" id="PF13467">
    <property type="entry name" value="RHH_4"/>
    <property type="match status" value="1"/>
</dbReference>
<dbReference type="InterPro" id="IPR027373">
    <property type="entry name" value="RHH_dom"/>
</dbReference>
<dbReference type="EMBL" id="BMZH01000023">
    <property type="protein sequence ID" value="GHB04987.1"/>
    <property type="molecule type" value="Genomic_DNA"/>
</dbReference>
<evidence type="ECO:0000313" key="2">
    <source>
        <dbReference type="EMBL" id="GHB04987.1"/>
    </source>
</evidence>
<sequence length="60" mass="6700">MIKRSISLYGHHTSVAREAEFWAVIDGHVSGGGDSFIRTRDDELMELSVIIKKAPNFGPR</sequence>
<evidence type="ECO:0000259" key="1">
    <source>
        <dbReference type="Pfam" id="PF13467"/>
    </source>
</evidence>
<proteinExistence type="predicted"/>
<dbReference type="Proteomes" id="UP000634004">
    <property type="component" value="Unassembled WGS sequence"/>
</dbReference>
<organism evidence="2 3">
    <name type="scientific">Algimonas arctica</name>
    <dbReference type="NCBI Taxonomy" id="1479486"/>
    <lineage>
        <taxon>Bacteria</taxon>
        <taxon>Pseudomonadati</taxon>
        <taxon>Pseudomonadota</taxon>
        <taxon>Alphaproteobacteria</taxon>
        <taxon>Maricaulales</taxon>
        <taxon>Robiginitomaculaceae</taxon>
        <taxon>Algimonas</taxon>
    </lineage>
</organism>
<name>A0A8J3CTQ4_9PROT</name>
<comment type="caution">
    <text evidence="2">The sequence shown here is derived from an EMBL/GenBank/DDBJ whole genome shotgun (WGS) entry which is preliminary data.</text>
</comment>
<accession>A0A8J3CTQ4</accession>
<reference evidence="2" key="1">
    <citation type="journal article" date="2014" name="Int. J. Syst. Evol. Microbiol.">
        <title>Complete genome sequence of Corynebacterium casei LMG S-19264T (=DSM 44701T), isolated from a smear-ripened cheese.</title>
        <authorList>
            <consortium name="US DOE Joint Genome Institute (JGI-PGF)"/>
            <person name="Walter F."/>
            <person name="Albersmeier A."/>
            <person name="Kalinowski J."/>
            <person name="Ruckert C."/>
        </authorList>
    </citation>
    <scope>NUCLEOTIDE SEQUENCE</scope>
    <source>
        <strain evidence="2">KCTC 32513</strain>
    </source>
</reference>
<evidence type="ECO:0000313" key="3">
    <source>
        <dbReference type="Proteomes" id="UP000634004"/>
    </source>
</evidence>